<dbReference type="InterPro" id="IPR000725">
    <property type="entry name" value="Olfact_rcpt"/>
</dbReference>
<dbReference type="PRINTS" id="PR00237">
    <property type="entry name" value="GPCRRHODOPSN"/>
</dbReference>
<accession>A0A485PG63</accession>
<evidence type="ECO:0000256" key="12">
    <source>
        <dbReference type="SAM" id="Phobius"/>
    </source>
</evidence>
<evidence type="ECO:0000256" key="5">
    <source>
        <dbReference type="ARBA" id="ARBA00022725"/>
    </source>
</evidence>
<dbReference type="Proteomes" id="UP000386466">
    <property type="component" value="Unassembled WGS sequence"/>
</dbReference>
<evidence type="ECO:0000256" key="1">
    <source>
        <dbReference type="ARBA" id="ARBA00003929"/>
    </source>
</evidence>
<comment type="subcellular location">
    <subcellularLocation>
        <location evidence="2">Membrane</location>
        <topology evidence="2">Multi-pass membrane protein</topology>
    </subcellularLocation>
</comment>
<gene>
    <name evidence="14" type="ORF">LYPA_23C019346</name>
</gene>
<dbReference type="InterPro" id="IPR017452">
    <property type="entry name" value="GPCR_Rhodpsn_7TM"/>
</dbReference>
<feature type="transmembrane region" description="Helical" evidence="12">
    <location>
        <begin position="402"/>
        <end position="420"/>
    </location>
</feature>
<feature type="transmembrane region" description="Helical" evidence="12">
    <location>
        <begin position="536"/>
        <end position="558"/>
    </location>
</feature>
<feature type="transmembrane region" description="Helical" evidence="12">
    <location>
        <begin position="206"/>
        <end position="237"/>
    </location>
</feature>
<evidence type="ECO:0000256" key="6">
    <source>
        <dbReference type="ARBA" id="ARBA00022989"/>
    </source>
</evidence>
<feature type="transmembrane region" description="Helical" evidence="12">
    <location>
        <begin position="493"/>
        <end position="524"/>
    </location>
</feature>
<feature type="domain" description="G-protein coupled receptors family 1 profile" evidence="13">
    <location>
        <begin position="52"/>
        <end position="299"/>
    </location>
</feature>
<evidence type="ECO:0000256" key="3">
    <source>
        <dbReference type="ARBA" id="ARBA00022606"/>
    </source>
</evidence>
<evidence type="ECO:0000313" key="15">
    <source>
        <dbReference type="Proteomes" id="UP000386466"/>
    </source>
</evidence>
<reference evidence="14 15" key="1">
    <citation type="submission" date="2019-01" db="EMBL/GenBank/DDBJ databases">
        <authorList>
            <person name="Alioto T."/>
            <person name="Alioto T."/>
        </authorList>
    </citation>
    <scope>NUCLEOTIDE SEQUENCE [LARGE SCALE GENOMIC DNA]</scope>
</reference>
<evidence type="ECO:0000256" key="11">
    <source>
        <dbReference type="RuleBase" id="RU000688"/>
    </source>
</evidence>
<dbReference type="CDD" id="cd15939">
    <property type="entry name" value="7tmA_OR4A-like"/>
    <property type="match status" value="2"/>
</dbReference>
<sequence>MLLLAAFSFSLEIMRNQSFVTEFVLLGLSQNPNVQKIVFVAFLFSYIATVGGNLLIVVTISSSPALLGSPMYFFLAFLSFLDACFSTVIAPKMIVDSLYERKTISFGGCMTQLFAEHFFAGVEVIVLTAMAYDRYVAICKPLRYTTIMNWRLCTILMGVAWTGGFLHSMIQILFTFQLPFCGPNVIDHFMCDLYPLLELACTDTHIFGLLVVANSGSICIIIFSLLLVSYVVILLSLRTHSPEGQRKALSTCGSHIAIVVLFFVPCIFVYARPPSSFSFDKMVAIFYTILTPLLNPLIYTFRNKEMKNAIKKMWNRIMVNVVKGKVVFVVFLFLYLATLLANSLIVMTIRYSRTLGSPMYFFLFYLSFADACFSTTTAPRLIVDSVSEKKVISYNECMTQVFAVHFFGCMEILVLILMSFDRYVAICKPLRYTIIMSRHVCGTLVNLAWVVSCIHSSAQTFLALKLPFCGPDVIDHYFCDMPPLLKLACMDTYVINLLIVFNSGAICMVSFVVLLLSYIFILHSLNNQSAEGRKKALSTCTSHIIVVILFFVPCIFTYTRPVTTFPVDKMVAVFYTIGTPLLNPLIYTLRNAEVKNAMRKLWCGKL</sequence>
<feature type="transmembrane region" description="Helical" evidence="12">
    <location>
        <begin position="283"/>
        <end position="301"/>
    </location>
</feature>
<feature type="transmembrane region" description="Helical" evidence="12">
    <location>
        <begin position="114"/>
        <end position="132"/>
    </location>
</feature>
<dbReference type="PROSITE" id="PS00237">
    <property type="entry name" value="G_PROTEIN_RECEP_F1_1"/>
    <property type="match status" value="2"/>
</dbReference>
<evidence type="ECO:0000259" key="13">
    <source>
        <dbReference type="PROSITE" id="PS50262"/>
    </source>
</evidence>
<dbReference type="PRINTS" id="PR00245">
    <property type="entry name" value="OLFACTORYR"/>
</dbReference>
<dbReference type="Gene3D" id="1.20.1070.10">
    <property type="entry name" value="Rhodopsin 7-helix transmembrane proteins"/>
    <property type="match status" value="2"/>
</dbReference>
<evidence type="ECO:0000256" key="4">
    <source>
        <dbReference type="ARBA" id="ARBA00022692"/>
    </source>
</evidence>
<dbReference type="FunFam" id="1.20.1070.10:FF:000007">
    <property type="entry name" value="Olfactory receptor"/>
    <property type="match status" value="2"/>
</dbReference>
<organism evidence="14 15">
    <name type="scientific">Lynx pardinus</name>
    <name type="common">Iberian lynx</name>
    <name type="synonym">Felis pardina</name>
    <dbReference type="NCBI Taxonomy" id="191816"/>
    <lineage>
        <taxon>Eukaryota</taxon>
        <taxon>Metazoa</taxon>
        <taxon>Chordata</taxon>
        <taxon>Craniata</taxon>
        <taxon>Vertebrata</taxon>
        <taxon>Euteleostomi</taxon>
        <taxon>Mammalia</taxon>
        <taxon>Eutheria</taxon>
        <taxon>Laurasiatheria</taxon>
        <taxon>Carnivora</taxon>
        <taxon>Feliformia</taxon>
        <taxon>Felidae</taxon>
        <taxon>Felinae</taxon>
        <taxon>Lynx</taxon>
    </lineage>
</organism>
<dbReference type="EMBL" id="CAAGRJ010033743">
    <property type="protein sequence ID" value="VFV43328.1"/>
    <property type="molecule type" value="Genomic_DNA"/>
</dbReference>
<dbReference type="GO" id="GO:0005886">
    <property type="term" value="C:plasma membrane"/>
    <property type="evidence" value="ECO:0007669"/>
    <property type="project" value="UniProtKB-ARBA"/>
</dbReference>
<dbReference type="PANTHER" id="PTHR48002">
    <property type="entry name" value="OLFACTORY RECEPTOR"/>
    <property type="match status" value="1"/>
</dbReference>
<feature type="transmembrane region" description="Helical" evidence="12">
    <location>
        <begin position="322"/>
        <end position="347"/>
    </location>
</feature>
<keyword evidence="4 11" id="KW-0812">Transmembrane</keyword>
<feature type="transmembrane region" description="Helical" evidence="12">
    <location>
        <begin position="249"/>
        <end position="271"/>
    </location>
</feature>
<feature type="transmembrane region" description="Helical" evidence="12">
    <location>
        <begin position="39"/>
        <end position="60"/>
    </location>
</feature>
<proteinExistence type="inferred from homology"/>
<feature type="domain" description="G-protein coupled receptors family 1 profile" evidence="13">
    <location>
        <begin position="341"/>
        <end position="587"/>
    </location>
</feature>
<feature type="transmembrane region" description="Helical" evidence="12">
    <location>
        <begin position="570"/>
        <end position="589"/>
    </location>
</feature>
<feature type="transmembrane region" description="Helical" evidence="12">
    <location>
        <begin position="152"/>
        <end position="174"/>
    </location>
</feature>
<comment type="similarity">
    <text evidence="11">Belongs to the G-protein coupled receptor 1 family.</text>
</comment>
<dbReference type="GO" id="GO:0004984">
    <property type="term" value="F:olfactory receptor activity"/>
    <property type="evidence" value="ECO:0007669"/>
    <property type="project" value="InterPro"/>
</dbReference>
<keyword evidence="7 11" id="KW-0297">G-protein coupled receptor</keyword>
<feature type="transmembrane region" description="Helical" evidence="12">
    <location>
        <begin position="72"/>
        <end position="94"/>
    </location>
</feature>
<dbReference type="InterPro" id="IPR050427">
    <property type="entry name" value="Olfactory_Receptors"/>
</dbReference>
<keyword evidence="3" id="KW-0716">Sensory transduction</keyword>
<evidence type="ECO:0000256" key="2">
    <source>
        <dbReference type="ARBA" id="ARBA00004141"/>
    </source>
</evidence>
<keyword evidence="9 11" id="KW-0675">Receptor</keyword>
<dbReference type="SUPFAM" id="SSF81321">
    <property type="entry name" value="Family A G protein-coupled receptor-like"/>
    <property type="match status" value="2"/>
</dbReference>
<protein>
    <submittedName>
        <fullName evidence="14">Olfactory receptor 4c15-like</fullName>
    </submittedName>
</protein>
<dbReference type="GO" id="GO:0004930">
    <property type="term" value="F:G protein-coupled receptor activity"/>
    <property type="evidence" value="ECO:0007669"/>
    <property type="project" value="UniProtKB-KW"/>
</dbReference>
<name>A0A485PG63_LYNPA</name>
<dbReference type="AlphaFoldDB" id="A0A485PG63"/>
<evidence type="ECO:0000256" key="10">
    <source>
        <dbReference type="ARBA" id="ARBA00023224"/>
    </source>
</evidence>
<dbReference type="Pfam" id="PF13853">
    <property type="entry name" value="7tm_4"/>
    <property type="match status" value="2"/>
</dbReference>
<evidence type="ECO:0000256" key="8">
    <source>
        <dbReference type="ARBA" id="ARBA00023136"/>
    </source>
</evidence>
<keyword evidence="15" id="KW-1185">Reference proteome</keyword>
<dbReference type="PROSITE" id="PS50262">
    <property type="entry name" value="G_PROTEIN_RECEP_F1_2"/>
    <property type="match status" value="2"/>
</dbReference>
<evidence type="ECO:0000256" key="9">
    <source>
        <dbReference type="ARBA" id="ARBA00023170"/>
    </source>
</evidence>
<keyword evidence="8 12" id="KW-0472">Membrane</keyword>
<evidence type="ECO:0000313" key="14">
    <source>
        <dbReference type="EMBL" id="VFV43328.1"/>
    </source>
</evidence>
<keyword evidence="6 12" id="KW-1133">Transmembrane helix</keyword>
<dbReference type="InterPro" id="IPR000276">
    <property type="entry name" value="GPCR_Rhodpsn"/>
</dbReference>
<keyword evidence="10 11" id="KW-0807">Transducer</keyword>
<evidence type="ECO:0000256" key="7">
    <source>
        <dbReference type="ARBA" id="ARBA00023040"/>
    </source>
</evidence>
<keyword evidence="5" id="KW-0552">Olfaction</keyword>
<comment type="function">
    <text evidence="1">Putative odorant or sperm cell receptor.</text>
</comment>
<feature type="transmembrane region" description="Helical" evidence="12">
    <location>
        <begin position="359"/>
        <end position="382"/>
    </location>
</feature>